<dbReference type="Gene3D" id="1.25.40.10">
    <property type="entry name" value="Tetratricopeptide repeat domain"/>
    <property type="match status" value="2"/>
</dbReference>
<accession>A0ABV8I0B3</accession>
<proteinExistence type="predicted"/>
<dbReference type="InterPro" id="IPR011990">
    <property type="entry name" value="TPR-like_helical_dom_sf"/>
</dbReference>
<dbReference type="EMBL" id="JBHSBB010000052">
    <property type="protein sequence ID" value="MFC4036611.1"/>
    <property type="molecule type" value="Genomic_DNA"/>
</dbReference>
<dbReference type="Proteomes" id="UP001595765">
    <property type="component" value="Unassembled WGS sequence"/>
</dbReference>
<dbReference type="RefSeq" id="WP_386438614.1">
    <property type="nucleotide sequence ID" value="NZ_JBHSBB010000052.1"/>
</dbReference>
<organism evidence="1 2">
    <name type="scientific">Streptomyces polygonati</name>
    <dbReference type="NCBI Taxonomy" id="1617087"/>
    <lineage>
        <taxon>Bacteria</taxon>
        <taxon>Bacillati</taxon>
        <taxon>Actinomycetota</taxon>
        <taxon>Actinomycetes</taxon>
        <taxon>Kitasatosporales</taxon>
        <taxon>Streptomycetaceae</taxon>
        <taxon>Streptomyces</taxon>
    </lineage>
</organism>
<name>A0ABV8I0B3_9ACTN</name>
<dbReference type="SUPFAM" id="SSF48452">
    <property type="entry name" value="TPR-like"/>
    <property type="match status" value="1"/>
</dbReference>
<keyword evidence="2" id="KW-1185">Reference proteome</keyword>
<gene>
    <name evidence="1" type="ORF">ACFO3J_35005</name>
</gene>
<reference evidence="2" key="1">
    <citation type="journal article" date="2019" name="Int. J. Syst. Evol. Microbiol.">
        <title>The Global Catalogue of Microorganisms (GCM) 10K type strain sequencing project: providing services to taxonomists for standard genome sequencing and annotation.</title>
        <authorList>
            <consortium name="The Broad Institute Genomics Platform"/>
            <consortium name="The Broad Institute Genome Sequencing Center for Infectious Disease"/>
            <person name="Wu L."/>
            <person name="Ma J."/>
        </authorList>
    </citation>
    <scope>NUCLEOTIDE SEQUENCE [LARGE SCALE GENOMIC DNA]</scope>
    <source>
        <strain evidence="2">CGMCC 4.7237</strain>
    </source>
</reference>
<evidence type="ECO:0000313" key="2">
    <source>
        <dbReference type="Proteomes" id="UP001595765"/>
    </source>
</evidence>
<sequence length="315" mass="33451">MSARPSLPVMTSGRIAAANLTASIGSARRRVAREFQPPAVAELVTALLTRGGVLARVDDVLTAHRWSAALVAAFPRDGTAHLTRARTEGALHLFDAALASLDEGEARAAPARELAEERATVLQATGRVAEALRLWEAASEITQDSHVLGRLACVQAELGATDAADELFNEAVAGYPDVSPVALAGLYRDWGHLHEHAGAWTEAEASYRRAVAILPCHARAQLGTAIAEARSGRLPAAIARLRPVCDASDDPTYAGTLGLLLLAQGPDPEADDLLDRAHHRFDQLLALHPEAFAAHAAEFRQAEADLLGAASRRHR</sequence>
<evidence type="ECO:0008006" key="3">
    <source>
        <dbReference type="Google" id="ProtNLM"/>
    </source>
</evidence>
<evidence type="ECO:0000313" key="1">
    <source>
        <dbReference type="EMBL" id="MFC4036611.1"/>
    </source>
</evidence>
<comment type="caution">
    <text evidence="1">The sequence shown here is derived from an EMBL/GenBank/DDBJ whole genome shotgun (WGS) entry which is preliminary data.</text>
</comment>
<protein>
    <recommendedName>
        <fullName evidence="3">Tetratricopeptide repeat protein</fullName>
    </recommendedName>
</protein>